<comment type="caution">
    <text evidence="7">The sequence shown here is derived from an EMBL/GenBank/DDBJ whole genome shotgun (WGS) entry which is preliminary data.</text>
</comment>
<feature type="compositionally biased region" description="Low complexity" evidence="3">
    <location>
        <begin position="969"/>
        <end position="980"/>
    </location>
</feature>
<dbReference type="PROSITE" id="PS50003">
    <property type="entry name" value="PH_DOMAIN"/>
    <property type="match status" value="2"/>
</dbReference>
<dbReference type="InterPro" id="IPR019748">
    <property type="entry name" value="FERM_central"/>
</dbReference>
<dbReference type="InterPro" id="IPR000219">
    <property type="entry name" value="DH_dom"/>
</dbReference>
<feature type="domain" description="DH" evidence="5">
    <location>
        <begin position="1059"/>
        <end position="1279"/>
    </location>
</feature>
<dbReference type="InterPro" id="IPR000299">
    <property type="entry name" value="FERM_domain"/>
</dbReference>
<gene>
    <name evidence="7" type="ORF">D915_002862</name>
</gene>
<dbReference type="CDD" id="cd13235">
    <property type="entry name" value="PH2_FARP1-like"/>
    <property type="match status" value="1"/>
</dbReference>
<keyword evidence="1" id="KW-0344">Guanine-nucleotide releasing factor</keyword>
<dbReference type="SMART" id="SM00295">
    <property type="entry name" value="B41"/>
    <property type="match status" value="1"/>
</dbReference>
<feature type="compositionally biased region" description="Low complexity" evidence="3">
    <location>
        <begin position="867"/>
        <end position="877"/>
    </location>
</feature>
<dbReference type="FunFam" id="2.30.29.30:FF:000002">
    <property type="entry name" value="Band 4.1-like protein 5 isoform 1"/>
    <property type="match status" value="1"/>
</dbReference>
<dbReference type="FunFam" id="2.30.29.30:FF:000046">
    <property type="entry name" value="FERM, RhoGEF and pleckstrin domain-containing protein 1"/>
    <property type="match status" value="1"/>
</dbReference>
<feature type="compositionally biased region" description="Polar residues" evidence="3">
    <location>
        <begin position="841"/>
        <end position="852"/>
    </location>
</feature>
<dbReference type="SUPFAM" id="SSF47031">
    <property type="entry name" value="Second domain of FERM"/>
    <property type="match status" value="1"/>
</dbReference>
<feature type="region of interest" description="Disordered" evidence="3">
    <location>
        <begin position="805"/>
        <end position="877"/>
    </location>
</feature>
<feature type="domain" description="PH" evidence="4">
    <location>
        <begin position="1496"/>
        <end position="1593"/>
    </location>
</feature>
<dbReference type="InterPro" id="IPR000798">
    <property type="entry name" value="Ez/rad/moesin-like"/>
</dbReference>
<evidence type="ECO:0000256" key="3">
    <source>
        <dbReference type="SAM" id="MobiDB-lite"/>
    </source>
</evidence>
<dbReference type="InterPro" id="IPR035899">
    <property type="entry name" value="DBL_dom_sf"/>
</dbReference>
<dbReference type="SMART" id="SM00233">
    <property type="entry name" value="PH"/>
    <property type="match status" value="2"/>
</dbReference>
<dbReference type="GO" id="GO:0008092">
    <property type="term" value="F:cytoskeletal protein binding"/>
    <property type="evidence" value="ECO:0007669"/>
    <property type="project" value="InterPro"/>
</dbReference>
<dbReference type="Gene3D" id="1.20.900.10">
    <property type="entry name" value="Dbl homology (DH) domain"/>
    <property type="match status" value="1"/>
</dbReference>
<dbReference type="Gene3D" id="3.10.20.90">
    <property type="entry name" value="Phosphatidylinositol 3-kinase Catalytic Subunit, Chain A, domain 1"/>
    <property type="match status" value="1"/>
</dbReference>
<dbReference type="InterPro" id="IPR051835">
    <property type="entry name" value="RAC1-GEF"/>
</dbReference>
<dbReference type="InterPro" id="IPR001849">
    <property type="entry name" value="PH_domain"/>
</dbReference>
<sequence>MSANSQSTTSKSKQKYLEADVHFLDSTKKSFTLPTRALGQELYDMVVEHLQLVEYDYFDLEYMNKHGSTFWLDHMKPIQKQCTSNKEYQYTFSVKFYTPHPNLLEDEFTRYLFALQIKKDLYLGRLPCSESTAALLAAFIVQARIGDFLEDVYVDHSYLHGMQLFPSTTVEFLRKVVECHRNLVGQSPAEADCNLLDTVRKVEHYGIHTHPAKDSAGLKLGLAVAHLGIIIYQGNAKVNSFSWARIRKLSFKRKRFIVKLHPETYHAEEYVFESRDECKSFWKQCIEHHAFFRCQAVKKPQHRRGRMVSKGSSFRYTGRTQKQLIEYVRENYVKMPPFERSSSTGRVFNTQLPPALITGLQLNQSAMVVGTAGGPRGETGVQSDLGPTTRLITQIRPQTDPAQRNHLTDSQLPSDANNRALAMGIPVFSDQQLASNGRQTVHGISVRQRRSCSMASEAPMTNTLPRGAYLLSTAGTASSGSYTMNSSLSADSPAQSNSSAGSPQVDRKQTTLPDYPAHFVMPSQLRMQDLTLRPLSVASLGPVGQLPPGTVPFTQATWRTALSRPASPNPPGVLLAQQSGGRPLGVAVLPTDPYSAMQASLLVNPKLGGLPVLAMGSNANATVGPNAPATTVAAINARISSVPTAFSVAGAAVQSIRNLRLPSDPTLSDPARFGSARLNLPPGYALLAGAAPATLGGRVIYIDRNTGRPLWSVLTTAGGGQFILDNNVPVALRPSSVSGVTLPQQPQLSQRPISVGSPQHPGLVSSVEQPKPAVSEAPPLVHTPLSGPQVSRTISQEAANLGALLRSRHPGPQPPERRESMLPRPSSTPSQHSLEGDANRSSRSPQFSQNPTDRPDMLDSGAEDDGSGSPQSGHSSQRALHPLAIGLITGPNGVNSASCLSLAARGRSALSRRSLFAADSREASDADDTDDARDRGSQSDFEKVNQSQRSSVTSKDGEEDADEDDHRSVCSQRSQRSRSASCRHNRHRHHHHRQQATRCQSAVDPSMGSVSDISQPSIPTGSGQESTAIGNTLSHVSMHHHHHHHHHSVRRSYRHHTDGAYQLICDLVMTERTYGKDLSVICERFRSPPSAPPEEIAALSVPPSSHLPEDTSLKLFTLLDPVYGEHQKLLVNLEARLTSWVEKRNKKTSDESSVSIPPNGEAAESTETVYRVGDLFVENMRMLPLYQNYLNDVEHLILDIEAAIRVNPILDEVMRNFEAQKFCYLPFYVFLLKPMHRLLQYRVTLERLMRHYGETHPDAPNCRIAHARLLDLIQSQWESYKRVENIHKLLEIQRDLVGLRAFPQISDAVDKTPNGDISITNTSASSTPWGPLLRLGRQFIREGWLQKLSKKGYQPRIFFLFSDQLVYASRTATACLQFKVHGQFQLHDLMIEEAEPAHSFTVFSGNRCFLVAAPSDWQRDRWLEDISRAILAAKTKPTSSMDADASFNMMDSKLSVLETSEATDTSQILQRVTTSVHVCWHRSFTYSMQDILRANEYQTSGYLLRKFKNSNGWQRLWVVFTQNCLFFYKSYRDDCPLASLPLLGYIITTPGADDQIRRDNVIKMQFKNHVYFFRGETHHSFEKWFEYLSCATGTSRRLKT</sequence>
<dbReference type="InterPro" id="IPR029071">
    <property type="entry name" value="Ubiquitin-like_domsf"/>
</dbReference>
<dbReference type="InterPro" id="IPR011993">
    <property type="entry name" value="PH-like_dom_sf"/>
</dbReference>
<name>A0A4E0RHY7_FASHE</name>
<feature type="domain" description="PH" evidence="4">
    <location>
        <begin position="1338"/>
        <end position="1431"/>
    </location>
</feature>
<dbReference type="GO" id="GO:0005085">
    <property type="term" value="F:guanyl-nucleotide exchange factor activity"/>
    <property type="evidence" value="ECO:0007669"/>
    <property type="project" value="UniProtKB-KW"/>
</dbReference>
<evidence type="ECO:0000259" key="4">
    <source>
        <dbReference type="PROSITE" id="PS50003"/>
    </source>
</evidence>
<dbReference type="Pfam" id="PF00621">
    <property type="entry name" value="RhoGEF"/>
    <property type="match status" value="1"/>
</dbReference>
<feature type="compositionally biased region" description="Basic and acidic residues" evidence="3">
    <location>
        <begin position="932"/>
        <end position="943"/>
    </location>
</feature>
<dbReference type="CDD" id="cd01220">
    <property type="entry name" value="PH1_FARP1-like"/>
    <property type="match status" value="1"/>
</dbReference>
<dbReference type="InterPro" id="IPR041788">
    <property type="entry name" value="FARP1/FARP2/FRMD7_FERM_C"/>
</dbReference>
<dbReference type="Pfam" id="PF09379">
    <property type="entry name" value="FERM_N"/>
    <property type="match status" value="1"/>
</dbReference>
<dbReference type="PRINTS" id="PR00935">
    <property type="entry name" value="BAND41"/>
</dbReference>
<dbReference type="Pfam" id="PF08736">
    <property type="entry name" value="FA"/>
    <property type="match status" value="1"/>
</dbReference>
<dbReference type="SMART" id="SM01196">
    <property type="entry name" value="FERM_C"/>
    <property type="match status" value="1"/>
</dbReference>
<feature type="domain" description="FERM" evidence="6">
    <location>
        <begin position="17"/>
        <end position="296"/>
    </location>
</feature>
<dbReference type="SUPFAM" id="SSF54236">
    <property type="entry name" value="Ubiquitin-like"/>
    <property type="match status" value="1"/>
</dbReference>
<dbReference type="Proteomes" id="UP000230066">
    <property type="component" value="Unassembled WGS sequence"/>
</dbReference>
<protein>
    <submittedName>
        <fullName evidence="7">Farp1 protein</fullName>
    </submittedName>
</protein>
<feature type="compositionally biased region" description="Polar residues" evidence="3">
    <location>
        <begin position="944"/>
        <end position="954"/>
    </location>
</feature>
<dbReference type="CDD" id="cd13193">
    <property type="entry name" value="FERM_C_FARP1-like"/>
    <property type="match status" value="1"/>
</dbReference>
<organism evidence="7 8">
    <name type="scientific">Fasciola hepatica</name>
    <name type="common">Liver fluke</name>
    <dbReference type="NCBI Taxonomy" id="6192"/>
    <lineage>
        <taxon>Eukaryota</taxon>
        <taxon>Metazoa</taxon>
        <taxon>Spiralia</taxon>
        <taxon>Lophotrochozoa</taxon>
        <taxon>Platyhelminthes</taxon>
        <taxon>Trematoda</taxon>
        <taxon>Digenea</taxon>
        <taxon>Plagiorchiida</taxon>
        <taxon>Echinostomata</taxon>
        <taxon>Echinostomatoidea</taxon>
        <taxon>Fasciolidae</taxon>
        <taxon>Fasciola</taxon>
    </lineage>
</organism>
<dbReference type="InterPro" id="IPR014352">
    <property type="entry name" value="FERM/acyl-CoA-bd_prot_sf"/>
</dbReference>
<feature type="region of interest" description="Disordered" evidence="3">
    <location>
        <begin position="480"/>
        <end position="510"/>
    </location>
</feature>
<dbReference type="SUPFAM" id="SSF48065">
    <property type="entry name" value="DBL homology domain (DH-domain)"/>
    <property type="match status" value="1"/>
</dbReference>
<dbReference type="EMBL" id="JXXN02000816">
    <property type="protein sequence ID" value="THD26221.1"/>
    <property type="molecule type" value="Genomic_DNA"/>
</dbReference>
<dbReference type="Pfam" id="PF00169">
    <property type="entry name" value="PH"/>
    <property type="match status" value="2"/>
</dbReference>
<dbReference type="SMART" id="SM01195">
    <property type="entry name" value="FA"/>
    <property type="match status" value="1"/>
</dbReference>
<keyword evidence="8" id="KW-1185">Reference proteome</keyword>
<dbReference type="Gene3D" id="1.20.80.10">
    <property type="match status" value="1"/>
</dbReference>
<dbReference type="Gene3D" id="2.30.29.30">
    <property type="entry name" value="Pleckstrin-homology domain (PH domain)/Phosphotyrosine-binding domain (PTB)"/>
    <property type="match status" value="3"/>
</dbReference>
<feature type="compositionally biased region" description="Polar residues" evidence="3">
    <location>
        <begin position="1008"/>
        <end position="1028"/>
    </location>
</feature>
<dbReference type="PROSITE" id="PS50010">
    <property type="entry name" value="DH_2"/>
    <property type="match status" value="1"/>
</dbReference>
<dbReference type="PANTHER" id="PTHR45858">
    <property type="entry name" value="FERM DOMAIN CONTAINING PROTEIN"/>
    <property type="match status" value="1"/>
</dbReference>
<dbReference type="InterPro" id="IPR035963">
    <property type="entry name" value="FERM_2"/>
</dbReference>
<dbReference type="InterPro" id="IPR014847">
    <property type="entry name" value="FA"/>
</dbReference>
<feature type="compositionally biased region" description="Polar residues" evidence="3">
    <location>
        <begin position="737"/>
        <end position="752"/>
    </location>
</feature>
<proteinExistence type="predicted"/>
<dbReference type="InterPro" id="IPR019749">
    <property type="entry name" value="Band_41_domain"/>
</dbReference>
<dbReference type="Pfam" id="PF09380">
    <property type="entry name" value="FERM_C"/>
    <property type="match status" value="1"/>
</dbReference>
<evidence type="ECO:0000259" key="6">
    <source>
        <dbReference type="PROSITE" id="PS50057"/>
    </source>
</evidence>
<feature type="compositionally biased region" description="Polar residues" evidence="3">
    <location>
        <begin position="482"/>
        <end position="502"/>
    </location>
</feature>
<feature type="compositionally biased region" description="Basic residues" evidence="3">
    <location>
        <begin position="981"/>
        <end position="995"/>
    </location>
</feature>
<evidence type="ECO:0000256" key="1">
    <source>
        <dbReference type="ARBA" id="ARBA00022658"/>
    </source>
</evidence>
<dbReference type="SMART" id="SM00325">
    <property type="entry name" value="RhoGEF"/>
    <property type="match status" value="1"/>
</dbReference>
<dbReference type="CDD" id="cd14473">
    <property type="entry name" value="FERM_B-lobe"/>
    <property type="match status" value="1"/>
</dbReference>
<accession>A0A4E0RHY7</accession>
<dbReference type="Pfam" id="PF00373">
    <property type="entry name" value="FERM_M"/>
    <property type="match status" value="1"/>
</dbReference>
<dbReference type="InterPro" id="IPR018979">
    <property type="entry name" value="FERM_N"/>
</dbReference>
<dbReference type="SUPFAM" id="SSF50729">
    <property type="entry name" value="PH domain-like"/>
    <property type="match status" value="3"/>
</dbReference>
<dbReference type="PROSITE" id="PS50057">
    <property type="entry name" value="FERM_3"/>
    <property type="match status" value="1"/>
</dbReference>
<feature type="region of interest" description="Disordered" evidence="3">
    <location>
        <begin position="737"/>
        <end position="790"/>
    </location>
</feature>
<keyword evidence="2" id="KW-0677">Repeat</keyword>
<reference evidence="7" key="1">
    <citation type="submission" date="2019-03" db="EMBL/GenBank/DDBJ databases">
        <title>Improved annotation for the trematode Fasciola hepatica.</title>
        <authorList>
            <person name="Choi Y.-J."/>
            <person name="Martin J."/>
            <person name="Mitreva M."/>
        </authorList>
    </citation>
    <scope>NUCLEOTIDE SEQUENCE [LARGE SCALE GENOMIC DNA]</scope>
</reference>
<evidence type="ECO:0000313" key="8">
    <source>
        <dbReference type="Proteomes" id="UP000230066"/>
    </source>
</evidence>
<dbReference type="PANTHER" id="PTHR45858:SF5">
    <property type="entry name" value="MOESIN_EZRIN_RADIXIN HOMOLOG 1"/>
    <property type="match status" value="1"/>
</dbReference>
<dbReference type="InterPro" id="IPR018980">
    <property type="entry name" value="FERM_PH-like_C"/>
</dbReference>
<evidence type="ECO:0000256" key="2">
    <source>
        <dbReference type="ARBA" id="ARBA00022737"/>
    </source>
</evidence>
<feature type="region of interest" description="Disordered" evidence="3">
    <location>
        <begin position="918"/>
        <end position="1028"/>
    </location>
</feature>
<evidence type="ECO:0000259" key="5">
    <source>
        <dbReference type="PROSITE" id="PS50010"/>
    </source>
</evidence>
<dbReference type="FunFam" id="1.20.80.10:FF:000005">
    <property type="entry name" value="FERM, RhoGEF and pleckstrin domain-containing protein 1"/>
    <property type="match status" value="1"/>
</dbReference>
<evidence type="ECO:0000313" key="7">
    <source>
        <dbReference type="EMBL" id="THD26221.1"/>
    </source>
</evidence>
<dbReference type="PRINTS" id="PR00661">
    <property type="entry name" value="ERMFAMILY"/>
</dbReference>